<gene>
    <name evidence="1" type="ORF">Sviol_12850</name>
</gene>
<dbReference type="EMBL" id="BNDY01000002">
    <property type="protein sequence ID" value="GHI36877.1"/>
    <property type="molecule type" value="Genomic_DNA"/>
</dbReference>
<reference evidence="1" key="1">
    <citation type="submission" date="2024-05" db="EMBL/GenBank/DDBJ databases">
        <title>Whole genome shotgun sequence of Streptomyces violascens NBRC 12920.</title>
        <authorList>
            <person name="Komaki H."/>
            <person name="Tamura T."/>
        </authorList>
    </citation>
    <scope>NUCLEOTIDE SEQUENCE</scope>
    <source>
        <strain evidence="1">NBRC 12920</strain>
    </source>
</reference>
<sequence length="139" mass="14699">MTDVCVELASADRGADAENALRSLRRWLHEDETLAGAVRGRFADPADPVAEHMGAGGFDILQLALGSGLSTASFVVSVLQWQLARNRAPALVLSRGELRVEVSPESAGDAETLRRVVELLDRQPPVIDQDGEPDGGGAA</sequence>
<organism evidence="1 2">
    <name type="scientific">Streptomyces violascens</name>
    <dbReference type="NCBI Taxonomy" id="67381"/>
    <lineage>
        <taxon>Bacteria</taxon>
        <taxon>Bacillati</taxon>
        <taxon>Actinomycetota</taxon>
        <taxon>Actinomycetes</taxon>
        <taxon>Kitasatosporales</taxon>
        <taxon>Streptomycetaceae</taxon>
        <taxon>Streptomyces</taxon>
    </lineage>
</organism>
<name>A0ABQ3QHX2_9ACTN</name>
<protein>
    <submittedName>
        <fullName evidence="1">Uncharacterized protein</fullName>
    </submittedName>
</protein>
<dbReference type="Proteomes" id="UP001050808">
    <property type="component" value="Unassembled WGS sequence"/>
</dbReference>
<proteinExistence type="predicted"/>
<accession>A0ABQ3QHX2</accession>
<dbReference type="RefSeq" id="WP_189962204.1">
    <property type="nucleotide sequence ID" value="NZ_BMUA01000004.1"/>
</dbReference>
<keyword evidence="2" id="KW-1185">Reference proteome</keyword>
<dbReference type="InterPro" id="IPR045428">
    <property type="entry name" value="EACC1"/>
</dbReference>
<evidence type="ECO:0000313" key="1">
    <source>
        <dbReference type="EMBL" id="GHI36877.1"/>
    </source>
</evidence>
<comment type="caution">
    <text evidence="1">The sequence shown here is derived from an EMBL/GenBank/DDBJ whole genome shotgun (WGS) entry which is preliminary data.</text>
</comment>
<dbReference type="Pfam" id="PF19953">
    <property type="entry name" value="EACC1"/>
    <property type="match status" value="1"/>
</dbReference>
<evidence type="ECO:0000313" key="2">
    <source>
        <dbReference type="Proteomes" id="UP001050808"/>
    </source>
</evidence>